<accession>A0A284SA71</accession>
<dbReference type="AlphaFoldDB" id="A0A284SA71"/>
<organism evidence="1 2">
    <name type="scientific">Armillaria ostoyae</name>
    <name type="common">Armillaria root rot fungus</name>
    <dbReference type="NCBI Taxonomy" id="47428"/>
    <lineage>
        <taxon>Eukaryota</taxon>
        <taxon>Fungi</taxon>
        <taxon>Dikarya</taxon>
        <taxon>Basidiomycota</taxon>
        <taxon>Agaricomycotina</taxon>
        <taxon>Agaricomycetes</taxon>
        <taxon>Agaricomycetidae</taxon>
        <taxon>Agaricales</taxon>
        <taxon>Marasmiineae</taxon>
        <taxon>Physalacriaceae</taxon>
        <taxon>Armillaria</taxon>
    </lineage>
</organism>
<sequence length="36" mass="4156">MRGPRFGPQGEEDLYLRCGPKDGDDSYMCNKHYYGV</sequence>
<protein>
    <submittedName>
        <fullName evidence="1">Uncharacterized protein</fullName>
    </submittedName>
</protein>
<gene>
    <name evidence="1" type="ORF">ARMOST_21431</name>
</gene>
<evidence type="ECO:0000313" key="1">
    <source>
        <dbReference type="EMBL" id="SJL17866.1"/>
    </source>
</evidence>
<dbReference type="EMBL" id="FUEG01000049">
    <property type="protein sequence ID" value="SJL17866.1"/>
    <property type="molecule type" value="Genomic_DNA"/>
</dbReference>
<evidence type="ECO:0000313" key="2">
    <source>
        <dbReference type="Proteomes" id="UP000219338"/>
    </source>
</evidence>
<keyword evidence="2" id="KW-1185">Reference proteome</keyword>
<dbReference type="Proteomes" id="UP000219338">
    <property type="component" value="Unassembled WGS sequence"/>
</dbReference>
<reference evidence="2" key="1">
    <citation type="journal article" date="2017" name="Nat. Ecol. Evol.">
        <title>Genome expansion and lineage-specific genetic innovations in the forest pathogenic fungi Armillaria.</title>
        <authorList>
            <person name="Sipos G."/>
            <person name="Prasanna A.N."/>
            <person name="Walter M.C."/>
            <person name="O'Connor E."/>
            <person name="Balint B."/>
            <person name="Krizsan K."/>
            <person name="Kiss B."/>
            <person name="Hess J."/>
            <person name="Varga T."/>
            <person name="Slot J."/>
            <person name="Riley R."/>
            <person name="Boka B."/>
            <person name="Rigling D."/>
            <person name="Barry K."/>
            <person name="Lee J."/>
            <person name="Mihaltcheva S."/>
            <person name="LaButti K."/>
            <person name="Lipzen A."/>
            <person name="Waldron R."/>
            <person name="Moloney N.M."/>
            <person name="Sperisen C."/>
            <person name="Kredics L."/>
            <person name="Vagvoelgyi C."/>
            <person name="Patrignani A."/>
            <person name="Fitzpatrick D."/>
            <person name="Nagy I."/>
            <person name="Doyle S."/>
            <person name="Anderson J.B."/>
            <person name="Grigoriev I.V."/>
            <person name="Gueldener U."/>
            <person name="Muensterkoetter M."/>
            <person name="Nagy L.G."/>
        </authorList>
    </citation>
    <scope>NUCLEOTIDE SEQUENCE [LARGE SCALE GENOMIC DNA]</scope>
    <source>
        <strain evidence="2">C18/9</strain>
    </source>
</reference>
<name>A0A284SA71_ARMOS</name>
<proteinExistence type="predicted"/>